<evidence type="ECO:0000256" key="3">
    <source>
        <dbReference type="ARBA" id="ARBA00023082"/>
    </source>
</evidence>
<dbReference type="GO" id="GO:0016987">
    <property type="term" value="F:sigma factor activity"/>
    <property type="evidence" value="ECO:0007669"/>
    <property type="project" value="UniProtKB-KW"/>
</dbReference>
<gene>
    <name evidence="7" type="primary">rpoE_11</name>
    <name evidence="7" type="ORF">PHY01_47320</name>
</gene>
<keyword evidence="5" id="KW-0804">Transcription</keyword>
<dbReference type="Pfam" id="PF04542">
    <property type="entry name" value="Sigma70_r2"/>
    <property type="match status" value="1"/>
</dbReference>
<evidence type="ECO:0000259" key="6">
    <source>
        <dbReference type="Pfam" id="PF04542"/>
    </source>
</evidence>
<dbReference type="PANTHER" id="PTHR43133">
    <property type="entry name" value="RNA POLYMERASE ECF-TYPE SIGMA FACTO"/>
    <property type="match status" value="1"/>
</dbReference>
<dbReference type="Gene3D" id="1.10.1740.10">
    <property type="match status" value="1"/>
</dbReference>
<dbReference type="InterPro" id="IPR013325">
    <property type="entry name" value="RNA_pol_sigma_r2"/>
</dbReference>
<reference evidence="7 8" key="1">
    <citation type="submission" date="2019-06" db="EMBL/GenBank/DDBJ databases">
        <title>Whole genome shotgun sequence of Pseudonocardia hydrocarbonoxydans NBRC 14498.</title>
        <authorList>
            <person name="Hosoyama A."/>
            <person name="Uohara A."/>
            <person name="Ohji S."/>
            <person name="Ichikawa N."/>
        </authorList>
    </citation>
    <scope>NUCLEOTIDE SEQUENCE [LARGE SCALE GENOMIC DNA]</scope>
    <source>
        <strain evidence="7 8">NBRC 14498</strain>
    </source>
</reference>
<keyword evidence="3" id="KW-0731">Sigma factor</keyword>
<evidence type="ECO:0000313" key="8">
    <source>
        <dbReference type="Proteomes" id="UP000320338"/>
    </source>
</evidence>
<keyword evidence="2" id="KW-0805">Transcription regulation</keyword>
<sequence>MADAVRAAAAGDRDAWDALVAGFGRLVFAIATAHRLSAADAAEVSQTTWLRLVENLDRISHPERLGGWLATTARRESLRLLRLHGREVLTEDESRLEPDDGGRVPTPRTPEAVMLDLDRDHRLWRAFAGLSERCQILLQLVVVVAPPYAEIAEVLGIPVGSIGPTRARCLDRLRRLLAADGMTSATGAY</sequence>
<dbReference type="Proteomes" id="UP000320338">
    <property type="component" value="Unassembled WGS sequence"/>
</dbReference>
<name>A0A4Y3WXH2_9PSEU</name>
<proteinExistence type="inferred from homology"/>
<feature type="domain" description="RNA polymerase sigma-70 region 2" evidence="6">
    <location>
        <begin position="19"/>
        <end position="86"/>
    </location>
</feature>
<protein>
    <submittedName>
        <fullName evidence="7">RNA polymerase sigma factor</fullName>
    </submittedName>
</protein>
<dbReference type="InterPro" id="IPR013324">
    <property type="entry name" value="RNA_pol_sigma_r3/r4-like"/>
</dbReference>
<dbReference type="GO" id="GO:0003677">
    <property type="term" value="F:DNA binding"/>
    <property type="evidence" value="ECO:0007669"/>
    <property type="project" value="UniProtKB-KW"/>
</dbReference>
<evidence type="ECO:0000256" key="2">
    <source>
        <dbReference type="ARBA" id="ARBA00023015"/>
    </source>
</evidence>
<dbReference type="Gene3D" id="1.10.10.10">
    <property type="entry name" value="Winged helix-like DNA-binding domain superfamily/Winged helix DNA-binding domain"/>
    <property type="match status" value="1"/>
</dbReference>
<comment type="caution">
    <text evidence="7">The sequence shown here is derived from an EMBL/GenBank/DDBJ whole genome shotgun (WGS) entry which is preliminary data.</text>
</comment>
<dbReference type="EMBL" id="BJNG01000045">
    <property type="protein sequence ID" value="GEC22449.1"/>
    <property type="molecule type" value="Genomic_DNA"/>
</dbReference>
<keyword evidence="4" id="KW-0238">DNA-binding</keyword>
<dbReference type="PANTHER" id="PTHR43133:SF8">
    <property type="entry name" value="RNA POLYMERASE SIGMA FACTOR HI_1459-RELATED"/>
    <property type="match status" value="1"/>
</dbReference>
<evidence type="ECO:0000256" key="4">
    <source>
        <dbReference type="ARBA" id="ARBA00023125"/>
    </source>
</evidence>
<dbReference type="InterPro" id="IPR007627">
    <property type="entry name" value="RNA_pol_sigma70_r2"/>
</dbReference>
<evidence type="ECO:0000256" key="1">
    <source>
        <dbReference type="ARBA" id="ARBA00010641"/>
    </source>
</evidence>
<organism evidence="7 8">
    <name type="scientific">Pseudonocardia hydrocarbonoxydans</name>
    <dbReference type="NCBI Taxonomy" id="76726"/>
    <lineage>
        <taxon>Bacteria</taxon>
        <taxon>Bacillati</taxon>
        <taxon>Actinomycetota</taxon>
        <taxon>Actinomycetes</taxon>
        <taxon>Pseudonocardiales</taxon>
        <taxon>Pseudonocardiaceae</taxon>
        <taxon>Pseudonocardia</taxon>
    </lineage>
</organism>
<evidence type="ECO:0000313" key="7">
    <source>
        <dbReference type="EMBL" id="GEC22449.1"/>
    </source>
</evidence>
<dbReference type="AlphaFoldDB" id="A0A4Y3WXH2"/>
<dbReference type="SUPFAM" id="SSF88659">
    <property type="entry name" value="Sigma3 and sigma4 domains of RNA polymerase sigma factors"/>
    <property type="match status" value="1"/>
</dbReference>
<dbReference type="SUPFAM" id="SSF88946">
    <property type="entry name" value="Sigma2 domain of RNA polymerase sigma factors"/>
    <property type="match status" value="1"/>
</dbReference>
<dbReference type="NCBIfam" id="TIGR02937">
    <property type="entry name" value="sigma70-ECF"/>
    <property type="match status" value="1"/>
</dbReference>
<dbReference type="InterPro" id="IPR039425">
    <property type="entry name" value="RNA_pol_sigma-70-like"/>
</dbReference>
<evidence type="ECO:0000256" key="5">
    <source>
        <dbReference type="ARBA" id="ARBA00023163"/>
    </source>
</evidence>
<keyword evidence="8" id="KW-1185">Reference proteome</keyword>
<dbReference type="GO" id="GO:0006352">
    <property type="term" value="P:DNA-templated transcription initiation"/>
    <property type="evidence" value="ECO:0007669"/>
    <property type="project" value="InterPro"/>
</dbReference>
<accession>A0A4Y3WXH2</accession>
<comment type="similarity">
    <text evidence="1">Belongs to the sigma-70 factor family. ECF subfamily.</text>
</comment>
<dbReference type="InterPro" id="IPR014284">
    <property type="entry name" value="RNA_pol_sigma-70_dom"/>
</dbReference>
<dbReference type="InterPro" id="IPR036388">
    <property type="entry name" value="WH-like_DNA-bd_sf"/>
</dbReference>